<dbReference type="AlphaFoldDB" id="A0A2I0ALN9"/>
<protein>
    <submittedName>
        <fullName evidence="1">Uncharacterized protein</fullName>
    </submittedName>
</protein>
<proteinExistence type="predicted"/>
<evidence type="ECO:0000313" key="1">
    <source>
        <dbReference type="EMBL" id="PKA56376.1"/>
    </source>
</evidence>
<dbReference type="Proteomes" id="UP000236161">
    <property type="component" value="Unassembled WGS sequence"/>
</dbReference>
<evidence type="ECO:0000313" key="2">
    <source>
        <dbReference type="Proteomes" id="UP000236161"/>
    </source>
</evidence>
<sequence length="121" mass="13648">MGRSACDIDLARLPRHRAVDRRLSESACGVDLARLLKDRRLGVRRRPSEKARPQLPTASLSQSPLLFGFFDPSQPSSLRRSPRLRLQASSPHPKVLFLLSLNSKNSSYCRQRRAMRRAGGL</sequence>
<name>A0A2I0ALN9_9ASPA</name>
<keyword evidence="2" id="KW-1185">Reference proteome</keyword>
<reference evidence="1 2" key="1">
    <citation type="journal article" date="2017" name="Nature">
        <title>The Apostasia genome and the evolution of orchids.</title>
        <authorList>
            <person name="Zhang G.Q."/>
            <person name="Liu K.W."/>
            <person name="Li Z."/>
            <person name="Lohaus R."/>
            <person name="Hsiao Y.Y."/>
            <person name="Niu S.C."/>
            <person name="Wang J.Y."/>
            <person name="Lin Y.C."/>
            <person name="Xu Q."/>
            <person name="Chen L.J."/>
            <person name="Yoshida K."/>
            <person name="Fujiwara S."/>
            <person name="Wang Z.W."/>
            <person name="Zhang Y.Q."/>
            <person name="Mitsuda N."/>
            <person name="Wang M."/>
            <person name="Liu G.H."/>
            <person name="Pecoraro L."/>
            <person name="Huang H.X."/>
            <person name="Xiao X.J."/>
            <person name="Lin M."/>
            <person name="Wu X.Y."/>
            <person name="Wu W.L."/>
            <person name="Chen Y.Y."/>
            <person name="Chang S.B."/>
            <person name="Sakamoto S."/>
            <person name="Ohme-Takagi M."/>
            <person name="Yagi M."/>
            <person name="Zeng S.J."/>
            <person name="Shen C.Y."/>
            <person name="Yeh C.M."/>
            <person name="Luo Y.B."/>
            <person name="Tsai W.C."/>
            <person name="Van de Peer Y."/>
            <person name="Liu Z.J."/>
        </authorList>
    </citation>
    <scope>NUCLEOTIDE SEQUENCE [LARGE SCALE GENOMIC DNA]</scope>
    <source>
        <strain evidence="2">cv. Shenzhen</strain>
        <tissue evidence="1">Stem</tissue>
    </source>
</reference>
<dbReference type="EMBL" id="KZ451973">
    <property type="protein sequence ID" value="PKA56376.1"/>
    <property type="molecule type" value="Genomic_DNA"/>
</dbReference>
<accession>A0A2I0ALN9</accession>
<organism evidence="1 2">
    <name type="scientific">Apostasia shenzhenica</name>
    <dbReference type="NCBI Taxonomy" id="1088818"/>
    <lineage>
        <taxon>Eukaryota</taxon>
        <taxon>Viridiplantae</taxon>
        <taxon>Streptophyta</taxon>
        <taxon>Embryophyta</taxon>
        <taxon>Tracheophyta</taxon>
        <taxon>Spermatophyta</taxon>
        <taxon>Magnoliopsida</taxon>
        <taxon>Liliopsida</taxon>
        <taxon>Asparagales</taxon>
        <taxon>Orchidaceae</taxon>
        <taxon>Apostasioideae</taxon>
        <taxon>Apostasia</taxon>
    </lineage>
</organism>
<gene>
    <name evidence="1" type="ORF">AXF42_Ash014879</name>
</gene>